<protein>
    <submittedName>
        <fullName evidence="2">Uncharacterized protein</fullName>
    </submittedName>
</protein>
<sequence length="73" mass="8104">MDTYIDSTTKNAIFGDYRHITTAKHLPAQLIRLAGLGNKSYMRATGHPLRPSNAPNKLRQQRTDAACLLKPAI</sequence>
<reference evidence="2" key="1">
    <citation type="submission" date="2019-06" db="EMBL/GenBank/DDBJ databases">
        <authorList>
            <person name="Gan P."/>
            <person name="Shirasu K."/>
        </authorList>
    </citation>
    <scope>NUCLEOTIDE SEQUENCE [LARGE SCALE GENOMIC DNA]</scope>
    <source>
        <strain evidence="2">CAD2</strain>
    </source>
</reference>
<gene>
    <name evidence="2" type="ORF">CGCSCA2_v004024</name>
</gene>
<dbReference type="EMBL" id="QPMT01000009">
    <property type="protein sequence ID" value="KAF4862082.1"/>
    <property type="molecule type" value="Genomic_DNA"/>
</dbReference>
<proteinExistence type="predicted"/>
<name>A0A9P5K7E2_COLSI</name>
<keyword evidence="3" id="KW-1185">Reference proteome</keyword>
<dbReference type="AlphaFoldDB" id="A0A9P5K7E2"/>
<evidence type="ECO:0000313" key="3">
    <source>
        <dbReference type="Proteomes" id="UP000711996"/>
    </source>
</evidence>
<dbReference type="Proteomes" id="UP000711996">
    <property type="component" value="Unassembled WGS sequence"/>
</dbReference>
<organism evidence="2 3">
    <name type="scientific">Colletotrichum siamense</name>
    <name type="common">Anthracnose fungus</name>
    <dbReference type="NCBI Taxonomy" id="690259"/>
    <lineage>
        <taxon>Eukaryota</taxon>
        <taxon>Fungi</taxon>
        <taxon>Dikarya</taxon>
        <taxon>Ascomycota</taxon>
        <taxon>Pezizomycotina</taxon>
        <taxon>Sordariomycetes</taxon>
        <taxon>Hypocreomycetidae</taxon>
        <taxon>Glomerellales</taxon>
        <taxon>Glomerellaceae</taxon>
        <taxon>Colletotrichum</taxon>
        <taxon>Colletotrichum gloeosporioides species complex</taxon>
    </lineage>
</organism>
<evidence type="ECO:0000256" key="1">
    <source>
        <dbReference type="SAM" id="MobiDB-lite"/>
    </source>
</evidence>
<dbReference type="OrthoDB" id="10314701at2759"/>
<feature type="region of interest" description="Disordered" evidence="1">
    <location>
        <begin position="42"/>
        <end position="61"/>
    </location>
</feature>
<evidence type="ECO:0000313" key="2">
    <source>
        <dbReference type="EMBL" id="KAF4862082.1"/>
    </source>
</evidence>
<accession>A0A9P5K7E2</accession>
<comment type="caution">
    <text evidence="2">The sequence shown here is derived from an EMBL/GenBank/DDBJ whole genome shotgun (WGS) entry which is preliminary data.</text>
</comment>